<name>A0ABQ3VSB2_9CHLR</name>
<dbReference type="EMBL" id="BNJJ01000021">
    <property type="protein sequence ID" value="GHO88006.1"/>
    <property type="molecule type" value="Genomic_DNA"/>
</dbReference>
<evidence type="ECO:0000313" key="9">
    <source>
        <dbReference type="EMBL" id="GHO88006.1"/>
    </source>
</evidence>
<keyword evidence="10" id="KW-1185">Reference proteome</keyword>
<dbReference type="InterPro" id="IPR037920">
    <property type="entry name" value="YoaE_C"/>
</dbReference>
<proteinExistence type="inferred from homology"/>
<dbReference type="PROSITE" id="PS00490">
    <property type="entry name" value="MOLYBDOPTERIN_PROK_2"/>
    <property type="match status" value="1"/>
</dbReference>
<dbReference type="Pfam" id="PF01568">
    <property type="entry name" value="Molydop_binding"/>
    <property type="match status" value="1"/>
</dbReference>
<evidence type="ECO:0000256" key="6">
    <source>
        <dbReference type="ARBA" id="ARBA00023004"/>
    </source>
</evidence>
<dbReference type="Gene3D" id="3.40.50.740">
    <property type="match status" value="1"/>
</dbReference>
<comment type="caution">
    <text evidence="9">The sequence shown here is derived from an EMBL/GenBank/DDBJ whole genome shotgun (WGS) entry which is preliminary data.</text>
</comment>
<sequence>MSLKPPIQNDGRRNTNLRVVYGACPHDCPDTCALETHVDEHGRAVSVRGRSNHPVTRGWLCAKVNRYLERVYHPERVLYPLRRSGPKGSGQFSRISWDEAIAEIAERWQQISAQHGAECILPYSYAGTLGLVQGGVTDSRFWNRLGACQLVRSICGYAAEEAVMLTVGGRLAPAPEDLIHSKLILIWGSNPASTAPHVMPFLREAQRNGTRIVVIDPIRTLTARSADQHIQPLPGTDAALALSMMHVMVTEGLHDAAWIEQHSVGWEQLRERIMQYPPERGATITGLARETIVDLARAYATTSPALLRISDGINRHTNGGQTVRTLVCLPAVVGQYGVRGGGLMYSTSDWLKWNKAAVGHSHEAACPPPTRSLNMNRLGAILTGEADPPIYSLYVYNANPAASTPNSSKVVEGLQREDLFTVVHELFETDTARYADIILPATSQLEQVDLHKPYGHLSLQYNTPAIEPLGEARSNWDVMRALSTAMGFEEPWLHQDAESVIQEVLAATAAQQPTLQGLTLERFQTEGSIPLAIPEHERVPFQDGVFRTPSKKVEFYSEQAIAKGYDPVPDWVPEVEARRDSSRLATRDELLPLLCPAAHHFISSTFGNQQTLISKERTPTLRIHAEDARVRGIRSGQLVRVSNERGWCHLVAEVSEDVRPGVLATTSVWWPKFSPDQRNVNWTTSDRLADFNGGSTFYTNLVSVQAVETDETATSAPNEALGVFVQQ</sequence>
<keyword evidence="6" id="KW-0408">Iron</keyword>
<dbReference type="InterPro" id="IPR006655">
    <property type="entry name" value="Mopterin_OxRdtase_prok_CS"/>
</dbReference>
<evidence type="ECO:0000256" key="5">
    <source>
        <dbReference type="ARBA" id="ARBA00023002"/>
    </source>
</evidence>
<dbReference type="InterPro" id="IPR006963">
    <property type="entry name" value="Mopterin_OxRdtase_4Fe-4S_dom"/>
</dbReference>
<dbReference type="PROSITE" id="PS51669">
    <property type="entry name" value="4FE4S_MOW_BIS_MGD"/>
    <property type="match status" value="1"/>
</dbReference>
<evidence type="ECO:0000256" key="4">
    <source>
        <dbReference type="ARBA" id="ARBA00022723"/>
    </source>
</evidence>
<dbReference type="SMART" id="SM00926">
    <property type="entry name" value="Molybdop_Fe4S4"/>
    <property type="match status" value="1"/>
</dbReference>
<evidence type="ECO:0000256" key="2">
    <source>
        <dbReference type="ARBA" id="ARBA00010312"/>
    </source>
</evidence>
<accession>A0ABQ3VSB2</accession>
<dbReference type="InterPro" id="IPR006656">
    <property type="entry name" value="Mopterin_OxRdtase"/>
</dbReference>
<evidence type="ECO:0000256" key="7">
    <source>
        <dbReference type="ARBA" id="ARBA00023014"/>
    </source>
</evidence>
<evidence type="ECO:0000256" key="3">
    <source>
        <dbReference type="ARBA" id="ARBA00022505"/>
    </source>
</evidence>
<gene>
    <name evidence="9" type="ORF">KSZ_60120</name>
</gene>
<dbReference type="Gene3D" id="3.30.2070.10">
    <property type="entry name" value="Formate dehydrogenase/DMSO reductase"/>
    <property type="match status" value="1"/>
</dbReference>
<protein>
    <submittedName>
        <fullName evidence="9">Molybdopterin oxidoreductase</fullName>
    </submittedName>
</protein>
<keyword evidence="3" id="KW-0500">Molybdenum</keyword>
<dbReference type="SUPFAM" id="SSF53706">
    <property type="entry name" value="Formate dehydrogenase/DMSO reductase, domains 1-3"/>
    <property type="match status" value="1"/>
</dbReference>
<dbReference type="PANTHER" id="PTHR43742:SF6">
    <property type="entry name" value="OXIDOREDUCTASE YYAE-RELATED"/>
    <property type="match status" value="1"/>
</dbReference>
<dbReference type="Gene3D" id="2.40.40.20">
    <property type="match status" value="1"/>
</dbReference>
<evidence type="ECO:0000256" key="1">
    <source>
        <dbReference type="ARBA" id="ARBA00001942"/>
    </source>
</evidence>
<dbReference type="InterPro" id="IPR006657">
    <property type="entry name" value="MoPterin_dinucl-bd_dom"/>
</dbReference>
<dbReference type="InterPro" id="IPR050612">
    <property type="entry name" value="Prok_Mopterin_Oxidored"/>
</dbReference>
<dbReference type="Gene3D" id="2.20.25.90">
    <property type="entry name" value="ADC-like domains"/>
    <property type="match status" value="1"/>
</dbReference>
<dbReference type="InterPro" id="IPR009010">
    <property type="entry name" value="Asp_de-COase-like_dom_sf"/>
</dbReference>
<reference evidence="9 10" key="1">
    <citation type="journal article" date="2021" name="Int. J. Syst. Evol. Microbiol.">
        <title>Reticulibacter mediterranei gen. nov., sp. nov., within the new family Reticulibacteraceae fam. nov., and Ktedonospora formicarum gen. nov., sp. nov., Ktedonobacter robiniae sp. nov., Dictyobacter formicarum sp. nov. and Dictyobacter arantiisoli sp. nov., belonging to the class Ktedonobacteria.</title>
        <authorList>
            <person name="Yabe S."/>
            <person name="Zheng Y."/>
            <person name="Wang C.M."/>
            <person name="Sakai Y."/>
            <person name="Abe K."/>
            <person name="Yokota A."/>
            <person name="Donadio S."/>
            <person name="Cavaletti L."/>
            <person name="Monciardini P."/>
        </authorList>
    </citation>
    <scope>NUCLEOTIDE SEQUENCE [LARGE SCALE GENOMIC DNA]</scope>
    <source>
        <strain evidence="9 10">SOSP1-9</strain>
    </source>
</reference>
<evidence type="ECO:0000313" key="10">
    <source>
        <dbReference type="Proteomes" id="UP000635565"/>
    </source>
</evidence>
<dbReference type="Gene3D" id="3.40.228.10">
    <property type="entry name" value="Dimethylsulfoxide Reductase, domain 2"/>
    <property type="match status" value="1"/>
</dbReference>
<dbReference type="SUPFAM" id="SSF50692">
    <property type="entry name" value="ADC-like"/>
    <property type="match status" value="1"/>
</dbReference>
<organism evidence="9 10">
    <name type="scientific">Dictyobacter formicarum</name>
    <dbReference type="NCBI Taxonomy" id="2778368"/>
    <lineage>
        <taxon>Bacteria</taxon>
        <taxon>Bacillati</taxon>
        <taxon>Chloroflexota</taxon>
        <taxon>Ktedonobacteria</taxon>
        <taxon>Ktedonobacterales</taxon>
        <taxon>Dictyobacteraceae</taxon>
        <taxon>Dictyobacter</taxon>
    </lineage>
</organism>
<dbReference type="CDD" id="cd02766">
    <property type="entry name" value="MopB_3"/>
    <property type="match status" value="1"/>
</dbReference>
<dbReference type="CDD" id="cd02786">
    <property type="entry name" value="MopB_CT_3"/>
    <property type="match status" value="1"/>
</dbReference>
<feature type="domain" description="4Fe-4S Mo/W bis-MGD-type" evidence="8">
    <location>
        <begin position="17"/>
        <end position="75"/>
    </location>
</feature>
<keyword evidence="4" id="KW-0479">Metal-binding</keyword>
<dbReference type="Proteomes" id="UP000635565">
    <property type="component" value="Unassembled WGS sequence"/>
</dbReference>
<dbReference type="Pfam" id="PF04879">
    <property type="entry name" value="Molybdop_Fe4S4"/>
    <property type="match status" value="1"/>
</dbReference>
<keyword evidence="7" id="KW-0411">Iron-sulfur</keyword>
<dbReference type="Pfam" id="PF00384">
    <property type="entry name" value="Molybdopterin"/>
    <property type="match status" value="1"/>
</dbReference>
<dbReference type="RefSeq" id="WP_201365533.1">
    <property type="nucleotide sequence ID" value="NZ_BNJJ01000021.1"/>
</dbReference>
<comment type="cofactor">
    <cofactor evidence="1">
        <name>Mo-bis(molybdopterin guanine dinucleotide)</name>
        <dbReference type="ChEBI" id="CHEBI:60539"/>
    </cofactor>
</comment>
<dbReference type="PANTHER" id="PTHR43742">
    <property type="entry name" value="TRIMETHYLAMINE-N-OXIDE REDUCTASE"/>
    <property type="match status" value="1"/>
</dbReference>
<comment type="similarity">
    <text evidence="2">Belongs to the prokaryotic molybdopterin-containing oxidoreductase family.</text>
</comment>
<keyword evidence="5" id="KW-0560">Oxidoreductase</keyword>
<evidence type="ECO:0000259" key="8">
    <source>
        <dbReference type="PROSITE" id="PS51669"/>
    </source>
</evidence>